<dbReference type="Proteomes" id="UP000004277">
    <property type="component" value="Unassembled WGS sequence"/>
</dbReference>
<evidence type="ECO:0000313" key="2">
    <source>
        <dbReference type="Proteomes" id="UP000004277"/>
    </source>
</evidence>
<reference evidence="1" key="1">
    <citation type="submission" date="2019-05" db="EMBL/GenBank/DDBJ databases">
        <title>Revised genome assembly of Burkholderiaceae (previously Ralstonia) sp. PBA.</title>
        <authorList>
            <person name="Gan H.M."/>
        </authorList>
    </citation>
    <scope>NUCLEOTIDE SEQUENCE</scope>
    <source>
        <strain evidence="1">PBA</strain>
    </source>
</reference>
<evidence type="ECO:0000313" key="1">
    <source>
        <dbReference type="EMBL" id="TMS59400.1"/>
    </source>
</evidence>
<proteinExistence type="predicted"/>
<sequence length="345" mass="38332">MKVENHLSLTPTDLASAGNISSQPGATESRNRNSPFEAEPAPFNFIGALPRDILHEILKKLDGPSQTALSFTDKATLELHGNILSRKYDGLINDIFKVKPNKRHQDVFYAIHAELQRHKIIDLTPADKVMICRFFEQNVFAATAKEHGTLCQSAAQTGSAIVARHMIASVERHFFSEASHVKAQQSLDDFTATFSRHGLADSRSIVEFLKSARTLPHPEAFTAKLYRAVQRISDRRPAQALTNFLATLGHWFSRTSPEEFIGTVSSRELLHDLKIVRDMLRAATPVAAQLGSHSLSEHLSGTEYTGENALIAIQRQIEAAIGRVEAYRPPSLKERTSSALKSRFK</sequence>
<dbReference type="EMBL" id="AKCV02000007">
    <property type="protein sequence ID" value="TMS59400.1"/>
    <property type="molecule type" value="Genomic_DNA"/>
</dbReference>
<name>A0ACD3SSX6_9BURK</name>
<accession>A0ACD3SSX6</accession>
<protein>
    <submittedName>
        <fullName evidence="1">Uncharacterized protein</fullName>
    </submittedName>
</protein>
<gene>
    <name evidence="1" type="ORF">MW7_001995</name>
</gene>
<organism evidence="1 2">
    <name type="scientific">Imbroritus primus</name>
    <dbReference type="NCBI Taxonomy" id="3058603"/>
    <lineage>
        <taxon>Bacteria</taxon>
        <taxon>Pseudomonadati</taxon>
        <taxon>Pseudomonadota</taxon>
        <taxon>Betaproteobacteria</taxon>
        <taxon>Burkholderiales</taxon>
        <taxon>Burkholderiaceae</taxon>
        <taxon>Imbroritus</taxon>
    </lineage>
</organism>
<keyword evidence="2" id="KW-1185">Reference proteome</keyword>
<comment type="caution">
    <text evidence="1">The sequence shown here is derived from an EMBL/GenBank/DDBJ whole genome shotgun (WGS) entry which is preliminary data.</text>
</comment>